<dbReference type="GO" id="GO:0016788">
    <property type="term" value="F:hydrolase activity, acting on ester bonds"/>
    <property type="evidence" value="ECO:0007669"/>
    <property type="project" value="InterPro"/>
</dbReference>
<proteinExistence type="predicted"/>
<sequence>MLVDTHAHLHFHSFRNDREEVIKRTLDEGISFVMPGIQIDTSRAGVELAEKLNDSRIYASIGLHPIHVNKDRVDEDEVGPLEKFTTREESFNRGAYEELIVSPKVIAVGEIGLDYWRKPKTTARKKEFVRRQKDAFISQLDLALQYKKPLILHCRVAHDDMLDILKNHPIVTKLQPPGVVHSYTGDLEQLKKFLDMGFYIGVNGLVFKLPFVEDAVAQAPLERIVLETDAPYLLPPLPAVAPASQEPQSYVAKSFDDGARNGSAKEGQVKDTERNEPIFIKYTAQKIAEIKGLTFKEVEAQTTKNAQTLFGVEFKI</sequence>
<feature type="binding site" evidence="2">
    <location>
        <position position="181"/>
    </location>
    <ligand>
        <name>a divalent metal cation</name>
        <dbReference type="ChEBI" id="CHEBI:60240"/>
        <label>2</label>
    </ligand>
</feature>
<reference evidence="3 4" key="1">
    <citation type="journal article" date="2016" name="Nat. Commun.">
        <title>Thousands of microbial genomes shed light on interconnected biogeochemical processes in an aquifer system.</title>
        <authorList>
            <person name="Anantharaman K."/>
            <person name="Brown C.T."/>
            <person name="Hug L.A."/>
            <person name="Sharon I."/>
            <person name="Castelle C.J."/>
            <person name="Probst A.J."/>
            <person name="Thomas B.C."/>
            <person name="Singh A."/>
            <person name="Wilkins M.J."/>
            <person name="Karaoz U."/>
            <person name="Brodie E.L."/>
            <person name="Williams K.H."/>
            <person name="Hubbard S.S."/>
            <person name="Banfield J.F."/>
        </authorList>
    </citation>
    <scope>NUCLEOTIDE SEQUENCE [LARGE SCALE GENOMIC DNA]</scope>
</reference>
<dbReference type="CDD" id="cd01310">
    <property type="entry name" value="TatD_DNAse"/>
    <property type="match status" value="1"/>
</dbReference>
<dbReference type="SUPFAM" id="SSF51556">
    <property type="entry name" value="Metallo-dependent hydrolases"/>
    <property type="match status" value="1"/>
</dbReference>
<dbReference type="PROSITE" id="PS01090">
    <property type="entry name" value="TATD_2"/>
    <property type="match status" value="1"/>
</dbReference>
<evidence type="ECO:0000313" key="3">
    <source>
        <dbReference type="EMBL" id="OGZ61849.1"/>
    </source>
</evidence>
<feature type="binding site" evidence="2">
    <location>
        <position position="110"/>
    </location>
    <ligand>
        <name>a divalent metal cation</name>
        <dbReference type="ChEBI" id="CHEBI:60240"/>
        <label>1</label>
    </ligand>
</feature>
<dbReference type="InterPro" id="IPR032466">
    <property type="entry name" value="Metal_Hydrolase"/>
</dbReference>
<organism evidence="3 4">
    <name type="scientific">Candidatus Spechtbacteria bacterium RIFCSPLOWO2_12_FULL_38_22</name>
    <dbReference type="NCBI Taxonomy" id="1802165"/>
    <lineage>
        <taxon>Bacteria</taxon>
        <taxon>Candidatus Spechtiibacteriota</taxon>
    </lineage>
</organism>
<evidence type="ECO:0000313" key="4">
    <source>
        <dbReference type="Proteomes" id="UP000176770"/>
    </source>
</evidence>
<dbReference type="AlphaFoldDB" id="A0A1G2HHI5"/>
<feature type="binding site" evidence="2">
    <location>
        <position position="229"/>
    </location>
    <ligand>
        <name>a divalent metal cation</name>
        <dbReference type="ChEBI" id="CHEBI:60240"/>
        <label>1</label>
    </ligand>
</feature>
<evidence type="ECO:0008006" key="5">
    <source>
        <dbReference type="Google" id="ProtNLM"/>
    </source>
</evidence>
<evidence type="ECO:0000256" key="1">
    <source>
        <dbReference type="ARBA" id="ARBA00022801"/>
    </source>
</evidence>
<dbReference type="STRING" id="1802165.A3F94_00350"/>
<dbReference type="PIRSF" id="PIRSF005902">
    <property type="entry name" value="DNase_TatD"/>
    <property type="match status" value="1"/>
</dbReference>
<dbReference type="Pfam" id="PF01026">
    <property type="entry name" value="TatD_DNase"/>
    <property type="match status" value="1"/>
</dbReference>
<name>A0A1G2HHI5_9BACT</name>
<evidence type="ECO:0000256" key="2">
    <source>
        <dbReference type="PIRSR" id="PIRSR005902-1"/>
    </source>
</evidence>
<keyword evidence="2" id="KW-0479">Metal-binding</keyword>
<comment type="caution">
    <text evidence="3">The sequence shown here is derived from an EMBL/GenBank/DDBJ whole genome shotgun (WGS) entry which is preliminary data.</text>
</comment>
<dbReference type="EMBL" id="MHOK01000015">
    <property type="protein sequence ID" value="OGZ61849.1"/>
    <property type="molecule type" value="Genomic_DNA"/>
</dbReference>
<dbReference type="InterPro" id="IPR001130">
    <property type="entry name" value="TatD-like"/>
</dbReference>
<gene>
    <name evidence="3" type="ORF">A3F94_00350</name>
</gene>
<dbReference type="PANTHER" id="PTHR46124:SF2">
    <property type="entry name" value="D-AMINOACYL-TRNA DEACYLASE"/>
    <property type="match status" value="1"/>
</dbReference>
<dbReference type="GO" id="GO:0046872">
    <property type="term" value="F:metal ion binding"/>
    <property type="evidence" value="ECO:0007669"/>
    <property type="project" value="UniProtKB-KW"/>
</dbReference>
<accession>A0A1G2HHI5</accession>
<feature type="binding site" evidence="2">
    <location>
        <position position="153"/>
    </location>
    <ligand>
        <name>a divalent metal cation</name>
        <dbReference type="ChEBI" id="CHEBI:60240"/>
        <label>2</label>
    </ligand>
</feature>
<dbReference type="PANTHER" id="PTHR46124">
    <property type="entry name" value="D-AMINOACYL-TRNA DEACYLASE"/>
    <property type="match status" value="1"/>
</dbReference>
<dbReference type="Proteomes" id="UP000176770">
    <property type="component" value="Unassembled WGS sequence"/>
</dbReference>
<dbReference type="Gene3D" id="3.20.20.140">
    <property type="entry name" value="Metal-dependent hydrolases"/>
    <property type="match status" value="1"/>
</dbReference>
<feature type="binding site" evidence="2">
    <location>
        <position position="8"/>
    </location>
    <ligand>
        <name>a divalent metal cation</name>
        <dbReference type="ChEBI" id="CHEBI:60240"/>
        <label>1</label>
    </ligand>
</feature>
<feature type="binding site" evidence="2">
    <location>
        <position position="6"/>
    </location>
    <ligand>
        <name>a divalent metal cation</name>
        <dbReference type="ChEBI" id="CHEBI:60240"/>
        <label>1</label>
    </ligand>
</feature>
<keyword evidence="1" id="KW-0378">Hydrolase</keyword>
<dbReference type="InterPro" id="IPR018228">
    <property type="entry name" value="DNase_TatD-rel_CS"/>
</dbReference>
<protein>
    <recommendedName>
        <fullName evidence="5">Hydrolase TatD</fullName>
    </recommendedName>
</protein>